<evidence type="ECO:0000313" key="10">
    <source>
        <dbReference type="Proteomes" id="UP001642360"/>
    </source>
</evidence>
<accession>A0ABC8UKY4</accession>
<feature type="region of interest" description="Disordered" evidence="8">
    <location>
        <begin position="1"/>
        <end position="41"/>
    </location>
</feature>
<evidence type="ECO:0000256" key="6">
    <source>
        <dbReference type="ARBA" id="ARBA00023125"/>
    </source>
</evidence>
<feature type="compositionally biased region" description="Acidic residues" evidence="8">
    <location>
        <begin position="19"/>
        <end position="28"/>
    </location>
</feature>
<dbReference type="EMBL" id="CAUOFW020008109">
    <property type="protein sequence ID" value="CAK9181634.1"/>
    <property type="molecule type" value="Genomic_DNA"/>
</dbReference>
<dbReference type="PANTHER" id="PTHR45797">
    <property type="entry name" value="RAD54-LIKE"/>
    <property type="match status" value="1"/>
</dbReference>
<keyword evidence="10" id="KW-1185">Reference proteome</keyword>
<reference evidence="9 10" key="1">
    <citation type="submission" date="2024-02" db="EMBL/GenBank/DDBJ databases">
        <authorList>
            <person name="Vignale AGUSTIN F."/>
            <person name="Sosa J E."/>
            <person name="Modenutti C."/>
        </authorList>
    </citation>
    <scope>NUCLEOTIDE SEQUENCE [LARGE SCALE GENOMIC DNA]</scope>
</reference>
<proteinExistence type="inferred from homology"/>
<dbReference type="InterPro" id="IPR044574">
    <property type="entry name" value="ARIP4-like"/>
</dbReference>
<evidence type="ECO:0000256" key="4">
    <source>
        <dbReference type="ARBA" id="ARBA00022806"/>
    </source>
</evidence>
<evidence type="ECO:0000256" key="2">
    <source>
        <dbReference type="ARBA" id="ARBA00007025"/>
    </source>
</evidence>
<dbReference type="AlphaFoldDB" id="A0ABC8UKY4"/>
<evidence type="ECO:0000256" key="7">
    <source>
        <dbReference type="ARBA" id="ARBA00023242"/>
    </source>
</evidence>
<dbReference type="GO" id="GO:0005634">
    <property type="term" value="C:nucleus"/>
    <property type="evidence" value="ECO:0007669"/>
    <property type="project" value="UniProtKB-SubCell"/>
</dbReference>
<keyword evidence="7" id="KW-0539">Nucleus</keyword>
<keyword evidence="5" id="KW-0067">ATP-binding</keyword>
<evidence type="ECO:0000256" key="5">
    <source>
        <dbReference type="ARBA" id="ARBA00022840"/>
    </source>
</evidence>
<keyword evidence="6" id="KW-0238">DNA-binding</keyword>
<evidence type="ECO:0000313" key="9">
    <source>
        <dbReference type="EMBL" id="CAK9181634.1"/>
    </source>
</evidence>
<keyword evidence="4" id="KW-0378">Hydrolase</keyword>
<comment type="similarity">
    <text evidence="2">Belongs to the SNF2/RAD54 helicase family.</text>
</comment>
<evidence type="ECO:0000256" key="3">
    <source>
        <dbReference type="ARBA" id="ARBA00022741"/>
    </source>
</evidence>
<gene>
    <name evidence="9" type="ORF">ILEXP_LOCUS51709</name>
</gene>
<name>A0ABC8UKY4_9AQUA</name>
<dbReference type="GO" id="GO:0003677">
    <property type="term" value="F:DNA binding"/>
    <property type="evidence" value="ECO:0007669"/>
    <property type="project" value="UniProtKB-KW"/>
</dbReference>
<comment type="caution">
    <text evidence="9">The sequence shown here is derived from an EMBL/GenBank/DDBJ whole genome shotgun (WGS) entry which is preliminary data.</text>
</comment>
<keyword evidence="3" id="KW-0547">Nucleotide-binding</keyword>
<dbReference type="GO" id="GO:0004386">
    <property type="term" value="F:helicase activity"/>
    <property type="evidence" value="ECO:0007669"/>
    <property type="project" value="UniProtKB-KW"/>
</dbReference>
<sequence>MEEKLESVEDAESASMDSLIDDSGDDETSTSGHDDDLHLETPLIEEEIEELIAELLQVESKAAEAQESLEDESLTKVEADVREELSQSLHGDELEKAIADEMETFKEEWEVVLDELETESGHLLV</sequence>
<comment type="subcellular location">
    <subcellularLocation>
        <location evidence="1">Nucleus</location>
    </subcellularLocation>
</comment>
<evidence type="ECO:0000256" key="8">
    <source>
        <dbReference type="SAM" id="MobiDB-lite"/>
    </source>
</evidence>
<keyword evidence="4" id="KW-0347">Helicase</keyword>
<dbReference type="GO" id="GO:0005524">
    <property type="term" value="F:ATP binding"/>
    <property type="evidence" value="ECO:0007669"/>
    <property type="project" value="UniProtKB-KW"/>
</dbReference>
<organism evidence="9 10">
    <name type="scientific">Ilex paraguariensis</name>
    <name type="common">yerba mate</name>
    <dbReference type="NCBI Taxonomy" id="185542"/>
    <lineage>
        <taxon>Eukaryota</taxon>
        <taxon>Viridiplantae</taxon>
        <taxon>Streptophyta</taxon>
        <taxon>Embryophyta</taxon>
        <taxon>Tracheophyta</taxon>
        <taxon>Spermatophyta</taxon>
        <taxon>Magnoliopsida</taxon>
        <taxon>eudicotyledons</taxon>
        <taxon>Gunneridae</taxon>
        <taxon>Pentapetalae</taxon>
        <taxon>asterids</taxon>
        <taxon>campanulids</taxon>
        <taxon>Aquifoliales</taxon>
        <taxon>Aquifoliaceae</taxon>
        <taxon>Ilex</taxon>
    </lineage>
</organism>
<evidence type="ECO:0000256" key="1">
    <source>
        <dbReference type="ARBA" id="ARBA00004123"/>
    </source>
</evidence>
<dbReference type="Proteomes" id="UP001642360">
    <property type="component" value="Unassembled WGS sequence"/>
</dbReference>
<dbReference type="PANTHER" id="PTHR45797:SF1">
    <property type="entry name" value="HELICASE ARIP4"/>
    <property type="match status" value="1"/>
</dbReference>
<protein>
    <submittedName>
        <fullName evidence="9">Uncharacterized protein</fullName>
    </submittedName>
</protein>